<dbReference type="EMBL" id="PUGF01000003">
    <property type="protein sequence ID" value="PRC94341.1"/>
    <property type="molecule type" value="Genomic_DNA"/>
</dbReference>
<protein>
    <submittedName>
        <fullName evidence="2">Glyoxalase-like domain</fullName>
    </submittedName>
</protein>
<dbReference type="RefSeq" id="WP_105530666.1">
    <property type="nucleotide sequence ID" value="NZ_PUGF01000003.1"/>
</dbReference>
<dbReference type="CDD" id="cd07262">
    <property type="entry name" value="VOC_like"/>
    <property type="match status" value="1"/>
</dbReference>
<sequence length="133" mass="14116">MLHHISLGVTNLAKAGAFYDAALAALDFRRVFEDNTAIGYGLYDGKDILCLKLRPNATPPGAGFHLALAAPSRAAVDNFHADALAIGGQDNGAPGLRLHYGADYYAAFLIDPDGYHIEAVCKFSLQQQQAVGV</sequence>
<dbReference type="PANTHER" id="PTHR35006">
    <property type="entry name" value="GLYOXALASE FAMILY PROTEIN (AFU_ORTHOLOGUE AFUA_5G14830)"/>
    <property type="match status" value="1"/>
</dbReference>
<dbReference type="InterPro" id="IPR004360">
    <property type="entry name" value="Glyas_Fos-R_dOase_dom"/>
</dbReference>
<reference evidence="2 3" key="1">
    <citation type="submission" date="2018-02" db="EMBL/GenBank/DDBJ databases">
        <title>Solimicrobium silvestre gen. nov., sp. nov., isolated from alpine forest soil.</title>
        <authorList>
            <person name="Margesin R."/>
            <person name="Albuquerque L."/>
            <person name="Zhang D.-C."/>
            <person name="Froufe H.J.C."/>
            <person name="Severino R."/>
            <person name="Roxo I."/>
            <person name="Egas C."/>
            <person name="Da Costa M.S."/>
        </authorList>
    </citation>
    <scope>NUCLEOTIDE SEQUENCE [LARGE SCALE GENOMIC DNA]</scope>
    <source>
        <strain evidence="2 3">S20-91</strain>
    </source>
</reference>
<gene>
    <name evidence="2" type="ORF">S2091_0962</name>
</gene>
<dbReference type="InterPro" id="IPR037523">
    <property type="entry name" value="VOC_core"/>
</dbReference>
<evidence type="ECO:0000313" key="2">
    <source>
        <dbReference type="EMBL" id="PRC94341.1"/>
    </source>
</evidence>
<keyword evidence="3" id="KW-1185">Reference proteome</keyword>
<dbReference type="PROSITE" id="PS51819">
    <property type="entry name" value="VOC"/>
    <property type="match status" value="1"/>
</dbReference>
<dbReference type="InterPro" id="IPR029068">
    <property type="entry name" value="Glyas_Bleomycin-R_OHBP_Dase"/>
</dbReference>
<organism evidence="2 3">
    <name type="scientific">Solimicrobium silvestre</name>
    <dbReference type="NCBI Taxonomy" id="2099400"/>
    <lineage>
        <taxon>Bacteria</taxon>
        <taxon>Pseudomonadati</taxon>
        <taxon>Pseudomonadota</taxon>
        <taxon>Betaproteobacteria</taxon>
        <taxon>Burkholderiales</taxon>
        <taxon>Oxalobacteraceae</taxon>
        <taxon>Solimicrobium</taxon>
    </lineage>
</organism>
<name>A0A2S9H2Y4_9BURK</name>
<evidence type="ECO:0000259" key="1">
    <source>
        <dbReference type="PROSITE" id="PS51819"/>
    </source>
</evidence>
<accession>A0A2S9H2Y4</accession>
<dbReference type="Gene3D" id="3.10.180.10">
    <property type="entry name" value="2,3-Dihydroxybiphenyl 1,2-Dioxygenase, domain 1"/>
    <property type="match status" value="1"/>
</dbReference>
<dbReference type="Proteomes" id="UP000237839">
    <property type="component" value="Unassembled WGS sequence"/>
</dbReference>
<comment type="caution">
    <text evidence="2">The sequence shown here is derived from an EMBL/GenBank/DDBJ whole genome shotgun (WGS) entry which is preliminary data.</text>
</comment>
<dbReference type="AlphaFoldDB" id="A0A2S9H2Y4"/>
<dbReference type="SUPFAM" id="SSF54593">
    <property type="entry name" value="Glyoxalase/Bleomycin resistance protein/Dihydroxybiphenyl dioxygenase"/>
    <property type="match status" value="1"/>
</dbReference>
<dbReference type="Pfam" id="PF00903">
    <property type="entry name" value="Glyoxalase"/>
    <property type="match status" value="1"/>
</dbReference>
<feature type="domain" description="VOC" evidence="1">
    <location>
        <begin position="1"/>
        <end position="122"/>
    </location>
</feature>
<dbReference type="OrthoDB" id="9800438at2"/>
<proteinExistence type="predicted"/>
<dbReference type="PANTHER" id="PTHR35006:SF4">
    <property type="entry name" value="BLR7706 PROTEIN"/>
    <property type="match status" value="1"/>
</dbReference>
<evidence type="ECO:0000313" key="3">
    <source>
        <dbReference type="Proteomes" id="UP000237839"/>
    </source>
</evidence>